<evidence type="ECO:0000256" key="1">
    <source>
        <dbReference type="SAM" id="MobiDB-lite"/>
    </source>
</evidence>
<dbReference type="GeneID" id="30993929"/>
<dbReference type="Proteomes" id="UP000095085">
    <property type="component" value="Unassembled WGS sequence"/>
</dbReference>
<proteinExistence type="predicted"/>
<accession>A0A1E4RG06</accession>
<feature type="compositionally biased region" description="Basic and acidic residues" evidence="1">
    <location>
        <begin position="15"/>
        <end position="28"/>
    </location>
</feature>
<dbReference type="OrthoDB" id="4012911at2759"/>
<dbReference type="AlphaFoldDB" id="A0A1E4RG06"/>
<feature type="compositionally biased region" description="Polar residues" evidence="1">
    <location>
        <begin position="30"/>
        <end position="48"/>
    </location>
</feature>
<organism evidence="2 3">
    <name type="scientific">Hyphopichia burtonii NRRL Y-1933</name>
    <dbReference type="NCBI Taxonomy" id="984485"/>
    <lineage>
        <taxon>Eukaryota</taxon>
        <taxon>Fungi</taxon>
        <taxon>Dikarya</taxon>
        <taxon>Ascomycota</taxon>
        <taxon>Saccharomycotina</taxon>
        <taxon>Pichiomycetes</taxon>
        <taxon>Debaryomycetaceae</taxon>
        <taxon>Hyphopichia</taxon>
    </lineage>
</organism>
<dbReference type="STRING" id="984485.A0A1E4RG06"/>
<dbReference type="RefSeq" id="XP_020075256.1">
    <property type="nucleotide sequence ID" value="XM_020219379.1"/>
</dbReference>
<dbReference type="EMBL" id="KV454543">
    <property type="protein sequence ID" value="ODV66189.1"/>
    <property type="molecule type" value="Genomic_DNA"/>
</dbReference>
<feature type="region of interest" description="Disordered" evidence="1">
    <location>
        <begin position="14"/>
        <end position="48"/>
    </location>
</feature>
<gene>
    <name evidence="2" type="ORF">HYPBUDRAFT_12753</name>
</gene>
<reference evidence="3" key="1">
    <citation type="submission" date="2016-05" db="EMBL/GenBank/DDBJ databases">
        <title>Comparative genomics of biotechnologically important yeasts.</title>
        <authorList>
            <consortium name="DOE Joint Genome Institute"/>
            <person name="Riley R."/>
            <person name="Haridas S."/>
            <person name="Wolfe K.H."/>
            <person name="Lopes M.R."/>
            <person name="Hittinger C.T."/>
            <person name="Goker M."/>
            <person name="Salamov A."/>
            <person name="Wisecaver J."/>
            <person name="Long T.M."/>
            <person name="Aerts A.L."/>
            <person name="Barry K."/>
            <person name="Choi C."/>
            <person name="Clum A."/>
            <person name="Coughlan A.Y."/>
            <person name="Deshpande S."/>
            <person name="Douglass A.P."/>
            <person name="Hanson S.J."/>
            <person name="Klenk H.-P."/>
            <person name="Labutti K."/>
            <person name="Lapidus A."/>
            <person name="Lindquist E."/>
            <person name="Lipzen A."/>
            <person name="Meier-Kolthoff J.P."/>
            <person name="Ohm R.A."/>
            <person name="Otillar R.P."/>
            <person name="Pangilinan J."/>
            <person name="Peng Y."/>
            <person name="Rokas A."/>
            <person name="Rosa C.A."/>
            <person name="Scheuner C."/>
            <person name="Sibirny A.A."/>
            <person name="Slot J.C."/>
            <person name="Stielow J.B."/>
            <person name="Sun H."/>
            <person name="Kurtzman C.P."/>
            <person name="Blackwell M."/>
            <person name="Grigoriev I.V."/>
            <person name="Jeffries T.W."/>
        </authorList>
    </citation>
    <scope>NUCLEOTIDE SEQUENCE [LARGE SCALE GENOMIC DNA]</scope>
    <source>
        <strain evidence="3">NRRL Y-1933</strain>
    </source>
</reference>
<protein>
    <submittedName>
        <fullName evidence="2">Uncharacterized protein</fullName>
    </submittedName>
</protein>
<evidence type="ECO:0000313" key="2">
    <source>
        <dbReference type="EMBL" id="ODV66189.1"/>
    </source>
</evidence>
<evidence type="ECO:0000313" key="3">
    <source>
        <dbReference type="Proteomes" id="UP000095085"/>
    </source>
</evidence>
<name>A0A1E4RG06_9ASCO</name>
<keyword evidence="3" id="KW-1185">Reference proteome</keyword>
<sequence>MPFDLTNFDSIFDPNDTRLKSESNEPKENVATTTSNRVPNDSNGITNAESVDSVLSGSTSAELHGDVINETASNKTSSNANASRILNQFSPKLSPFTEAGSSSYDDYYVEATNFQVPIENTTNTTMKSNKRTFPQWTYDTDNLLLNLVFKFKDTIFTRGFANKTWLVILEEFNKQCNSNIIQTRTISNRFKFLIRHFRNRFPSLNPVDQTLMFNDNERLLNELNQIIIRKDHENVRKRNKQDVDYLVSDDQVNETITLPSQIDSRIPMQQPIQPVPIQQVPPVQPVQPIQQIQQVQPVQQIQPAQPVQPVQQPNTQELLKHLLLAQEQTNQQGEQLVNLRKEFELLKFELELKFNQILKLLKHSNPDFGQDSDISKINK</sequence>